<evidence type="ECO:0000313" key="3">
    <source>
        <dbReference type="Proteomes" id="UP000239480"/>
    </source>
</evidence>
<keyword evidence="1" id="KW-0732">Signal</keyword>
<dbReference type="EMBL" id="PVTD01000015">
    <property type="protein sequence ID" value="PRY20090.1"/>
    <property type="molecule type" value="Genomic_DNA"/>
</dbReference>
<feature type="signal peptide" evidence="1">
    <location>
        <begin position="1"/>
        <end position="19"/>
    </location>
</feature>
<dbReference type="PANTHER" id="PTHR39327">
    <property type="match status" value="1"/>
</dbReference>
<protein>
    <submittedName>
        <fullName evidence="2">Putative transglutaminase-like cysteine proteinase</fullName>
    </submittedName>
</protein>
<gene>
    <name evidence="2" type="ORF">CLV78_11539</name>
</gene>
<proteinExistence type="predicted"/>
<dbReference type="Proteomes" id="UP000239480">
    <property type="component" value="Unassembled WGS sequence"/>
</dbReference>
<accession>A0A2T0RG55</accession>
<evidence type="ECO:0000256" key="1">
    <source>
        <dbReference type="SAM" id="SignalP"/>
    </source>
</evidence>
<dbReference type="Gene3D" id="3.10.620.30">
    <property type="match status" value="1"/>
</dbReference>
<evidence type="ECO:0000313" key="2">
    <source>
        <dbReference type="EMBL" id="PRY20090.1"/>
    </source>
</evidence>
<dbReference type="Pfam" id="PF06035">
    <property type="entry name" value="Peptidase_C93"/>
    <property type="match status" value="1"/>
</dbReference>
<keyword evidence="3" id="KW-1185">Reference proteome</keyword>
<name>A0A2T0RG55_9RHOB</name>
<dbReference type="InterPro" id="IPR010319">
    <property type="entry name" value="Transglutaminase-like_Cys_pept"/>
</dbReference>
<organism evidence="2 3">
    <name type="scientific">Aliiruegeria haliotis</name>
    <dbReference type="NCBI Taxonomy" id="1280846"/>
    <lineage>
        <taxon>Bacteria</taxon>
        <taxon>Pseudomonadati</taxon>
        <taxon>Pseudomonadota</taxon>
        <taxon>Alphaproteobacteria</taxon>
        <taxon>Rhodobacterales</taxon>
        <taxon>Roseobacteraceae</taxon>
        <taxon>Aliiruegeria</taxon>
    </lineage>
</organism>
<comment type="caution">
    <text evidence="2">The sequence shown here is derived from an EMBL/GenBank/DDBJ whole genome shotgun (WGS) entry which is preliminary data.</text>
</comment>
<feature type="chain" id="PRO_5015567323" evidence="1">
    <location>
        <begin position="20"/>
        <end position="266"/>
    </location>
</feature>
<reference evidence="2 3" key="1">
    <citation type="submission" date="2018-03" db="EMBL/GenBank/DDBJ databases">
        <title>Genomic Encyclopedia of Archaeal and Bacterial Type Strains, Phase II (KMG-II): from individual species to whole genera.</title>
        <authorList>
            <person name="Goeker M."/>
        </authorList>
    </citation>
    <scope>NUCLEOTIDE SEQUENCE [LARGE SCALE GENOMIC DNA]</scope>
    <source>
        <strain evidence="2 3">DSM 29328</strain>
    </source>
</reference>
<sequence length="266" mass="29958">MLRVAMSAAVALVSASATADSQPYERFASQTGVGQPHYHCKIKDSRARIQDSACLANGRPFFEANHDNPLNSSAWHGFGRSQSASATGDRGNHTLPRRMVLPVVEIRDVFEPYASYCRRYPGHCDLSGAGVLELNPDSIRSLELANSSVNLAINIGASDRDLYGHEDYWEYPSRGIGDCEDIALFKREHLVRLGIPRGAMTIALVHHRKELFPHAVLMIETTKGTYLLDNLENEVVLWYEAPYNFEARERAGGSWERYDQRIWKYE</sequence>
<dbReference type="AlphaFoldDB" id="A0A2T0RG55"/>
<dbReference type="PANTHER" id="PTHR39327:SF1">
    <property type="entry name" value="BLR5470 PROTEIN"/>
    <property type="match status" value="1"/>
</dbReference>